<dbReference type="Proteomes" id="UP000001203">
    <property type="component" value="Chromosome circular"/>
</dbReference>
<dbReference type="EMBL" id="CP000806">
    <property type="protein sequence ID" value="ACB52269.1"/>
    <property type="molecule type" value="Genomic_DNA"/>
</dbReference>
<sequence>MVHRAPIFGRGSSSSGFSSAEFSNYVAGSYFDDDNSTVGFSSQLTFGGFERTYAIATEVQAVPEPLTMLGAGAAIAFGAGFKRKLGKVKQK</sequence>
<name>B1WV72_CROS5</name>
<dbReference type="AlphaFoldDB" id="B1WV72"/>
<gene>
    <name evidence="1" type="ordered locus">cce_2921</name>
</gene>
<protein>
    <recommendedName>
        <fullName evidence="3">PEP-CTERM protein-sorting domain-containing protein</fullName>
    </recommendedName>
</protein>
<dbReference type="STRING" id="43989.cce_2921"/>
<dbReference type="HOGENOM" id="CLU_2421987_0_0_3"/>
<evidence type="ECO:0000313" key="1">
    <source>
        <dbReference type="EMBL" id="ACB52269.1"/>
    </source>
</evidence>
<evidence type="ECO:0000313" key="2">
    <source>
        <dbReference type="Proteomes" id="UP000001203"/>
    </source>
</evidence>
<reference evidence="1 2" key="1">
    <citation type="journal article" date="2008" name="Proc. Natl. Acad. Sci. U.S.A.">
        <title>The genome of Cyanothece 51142, a unicellular diazotrophic cyanobacterium important in the marine nitrogen cycle.</title>
        <authorList>
            <person name="Welsh E.A."/>
            <person name="Liberton M."/>
            <person name="Stoeckel J."/>
            <person name="Loh T."/>
            <person name="Elvitigala T."/>
            <person name="Wang C."/>
            <person name="Wollam A."/>
            <person name="Fulton R.S."/>
            <person name="Clifton S.W."/>
            <person name="Jacobs J.M."/>
            <person name="Aurora R."/>
            <person name="Ghosh B.K."/>
            <person name="Sherman L.A."/>
            <person name="Smith R.D."/>
            <person name="Wilson R.K."/>
            <person name="Pakrasi H.B."/>
        </authorList>
    </citation>
    <scope>NUCLEOTIDE SEQUENCE [LARGE SCALE GENOMIC DNA]</scope>
    <source>
        <strain evidence="2">ATCC 51142 / BH68</strain>
    </source>
</reference>
<dbReference type="InterPro" id="IPR026374">
    <property type="entry name" value="Cyano_PEP"/>
</dbReference>
<dbReference type="RefSeq" id="WP_009547381.1">
    <property type="nucleotide sequence ID" value="NC_010546.1"/>
</dbReference>
<evidence type="ECO:0008006" key="3">
    <source>
        <dbReference type="Google" id="ProtNLM"/>
    </source>
</evidence>
<proteinExistence type="predicted"/>
<dbReference type="NCBIfam" id="TIGR04155">
    <property type="entry name" value="cyano_PEP"/>
    <property type="match status" value="1"/>
</dbReference>
<accession>B1WV72</accession>
<organism evidence="1 2">
    <name type="scientific">Crocosphaera subtropica (strain ATCC 51142 / BH68)</name>
    <name type="common">Cyanothece sp. (strain ATCC 51142)</name>
    <dbReference type="NCBI Taxonomy" id="43989"/>
    <lineage>
        <taxon>Bacteria</taxon>
        <taxon>Bacillati</taxon>
        <taxon>Cyanobacteriota</taxon>
        <taxon>Cyanophyceae</taxon>
        <taxon>Oscillatoriophycideae</taxon>
        <taxon>Chroococcales</taxon>
        <taxon>Aphanothecaceae</taxon>
        <taxon>Crocosphaera</taxon>
        <taxon>Crocosphaera subtropica</taxon>
    </lineage>
</organism>
<keyword evidence="2" id="KW-1185">Reference proteome</keyword>
<dbReference type="KEGG" id="cyt:cce_2921"/>